<proteinExistence type="predicted"/>
<evidence type="ECO:0000313" key="3">
    <source>
        <dbReference type="Proteomes" id="UP000269669"/>
    </source>
</evidence>
<feature type="transmembrane region" description="Helical" evidence="1">
    <location>
        <begin position="56"/>
        <end position="75"/>
    </location>
</feature>
<feature type="transmembrane region" description="Helical" evidence="1">
    <location>
        <begin position="30"/>
        <end position="49"/>
    </location>
</feature>
<dbReference type="Proteomes" id="UP000269669">
    <property type="component" value="Unassembled WGS sequence"/>
</dbReference>
<dbReference type="OrthoDB" id="5360192at2"/>
<name>A0A428MK14_9BACT</name>
<protein>
    <submittedName>
        <fullName evidence="2">Uncharacterized protein DUF2809</fullName>
    </submittedName>
</protein>
<accession>A0A428MK14</accession>
<keyword evidence="1" id="KW-1133">Transmembrane helix</keyword>
<comment type="caution">
    <text evidence="2">The sequence shown here is derived from an EMBL/GenBank/DDBJ whole genome shotgun (WGS) entry which is preliminary data.</text>
</comment>
<reference evidence="2 3" key="1">
    <citation type="submission" date="2018-12" db="EMBL/GenBank/DDBJ databases">
        <title>Sequencing of bacterial isolates from soil warming experiment in Harvard Forest, Massachusetts, USA.</title>
        <authorList>
            <person name="Deangelis K."/>
        </authorList>
    </citation>
    <scope>NUCLEOTIDE SEQUENCE [LARGE SCALE GENOMIC DNA]</scope>
    <source>
        <strain evidence="2 3">EB153</strain>
    </source>
</reference>
<dbReference type="InterPro" id="IPR021257">
    <property type="entry name" value="DUF2809"/>
</dbReference>
<dbReference type="EMBL" id="RSDW01000001">
    <property type="protein sequence ID" value="RSL17159.1"/>
    <property type="molecule type" value="Genomic_DNA"/>
</dbReference>
<feature type="transmembrane region" description="Helical" evidence="1">
    <location>
        <begin position="95"/>
        <end position="118"/>
    </location>
</feature>
<sequence>MRRSLTTLAIVLVTIPIGIGWRMLPLGLPWFFYKYGGSFLWAVALYWFIATLLPKLYPIALATISALAALIIEFSRLVPEPAIDAFRLTLAGQLILGRFFSFKNIAAYLLAIAFSAVLDRYLSPGRSFGKTVRLSVP</sequence>
<keyword evidence="1" id="KW-0472">Membrane</keyword>
<dbReference type="AlphaFoldDB" id="A0A428MK14"/>
<evidence type="ECO:0000313" key="2">
    <source>
        <dbReference type="EMBL" id="RSL17159.1"/>
    </source>
</evidence>
<evidence type="ECO:0000256" key="1">
    <source>
        <dbReference type="SAM" id="Phobius"/>
    </source>
</evidence>
<dbReference type="Pfam" id="PF10990">
    <property type="entry name" value="DUF2809"/>
    <property type="match status" value="1"/>
</dbReference>
<organism evidence="2 3">
    <name type="scientific">Edaphobacter aggregans</name>
    <dbReference type="NCBI Taxonomy" id="570835"/>
    <lineage>
        <taxon>Bacteria</taxon>
        <taxon>Pseudomonadati</taxon>
        <taxon>Acidobacteriota</taxon>
        <taxon>Terriglobia</taxon>
        <taxon>Terriglobales</taxon>
        <taxon>Acidobacteriaceae</taxon>
        <taxon>Edaphobacter</taxon>
    </lineage>
</organism>
<keyword evidence="3" id="KW-1185">Reference proteome</keyword>
<gene>
    <name evidence="2" type="ORF">EDE15_2688</name>
</gene>
<keyword evidence="1" id="KW-0812">Transmembrane</keyword>